<evidence type="ECO:0000256" key="1">
    <source>
        <dbReference type="ARBA" id="ARBA00004651"/>
    </source>
</evidence>
<dbReference type="PROSITE" id="PS50893">
    <property type="entry name" value="ABC_TRANSPORTER_2"/>
    <property type="match status" value="1"/>
</dbReference>
<name>A0A158GVN2_9BURK</name>
<dbReference type="GO" id="GO:0005524">
    <property type="term" value="F:ATP binding"/>
    <property type="evidence" value="ECO:0007669"/>
    <property type="project" value="UniProtKB-KW"/>
</dbReference>
<evidence type="ECO:0000256" key="6">
    <source>
        <dbReference type="ARBA" id="ARBA00022741"/>
    </source>
</evidence>
<evidence type="ECO:0000313" key="13">
    <source>
        <dbReference type="Proteomes" id="UP000054683"/>
    </source>
</evidence>
<evidence type="ECO:0000256" key="3">
    <source>
        <dbReference type="ARBA" id="ARBA00022475"/>
    </source>
</evidence>
<dbReference type="SUPFAM" id="SSF52540">
    <property type="entry name" value="P-loop containing nucleoside triphosphate hydrolases"/>
    <property type="match status" value="1"/>
</dbReference>
<feature type="transmembrane region" description="Helical" evidence="10">
    <location>
        <begin position="169"/>
        <end position="191"/>
    </location>
</feature>
<dbReference type="Gene3D" id="3.40.50.300">
    <property type="entry name" value="P-loop containing nucleotide triphosphate hydrolases"/>
    <property type="match status" value="1"/>
</dbReference>
<feature type="transmembrane region" description="Helical" evidence="10">
    <location>
        <begin position="21"/>
        <end position="44"/>
    </location>
</feature>
<dbReference type="InterPro" id="IPR051120">
    <property type="entry name" value="ABC_AA/LPS_Transport"/>
</dbReference>
<accession>A0A158GVN2</accession>
<organism evidence="12 13">
    <name type="scientific">Caballeronia udeis</name>
    <dbReference type="NCBI Taxonomy" id="1232866"/>
    <lineage>
        <taxon>Bacteria</taxon>
        <taxon>Pseudomonadati</taxon>
        <taxon>Pseudomonadota</taxon>
        <taxon>Betaproteobacteria</taxon>
        <taxon>Burkholderiales</taxon>
        <taxon>Burkholderiaceae</taxon>
        <taxon>Caballeronia</taxon>
    </lineage>
</organism>
<dbReference type="InterPro" id="IPR001851">
    <property type="entry name" value="ABC_transp_permease"/>
</dbReference>
<dbReference type="GO" id="GO:0015658">
    <property type="term" value="F:branched-chain amino acid transmembrane transporter activity"/>
    <property type="evidence" value="ECO:0007669"/>
    <property type="project" value="InterPro"/>
</dbReference>
<dbReference type="RefSeq" id="WP_231937138.1">
    <property type="nucleotide sequence ID" value="NZ_FCOK02000021.1"/>
</dbReference>
<dbReference type="InterPro" id="IPR017871">
    <property type="entry name" value="ABC_transporter-like_CS"/>
</dbReference>
<comment type="subcellular location">
    <subcellularLocation>
        <location evidence="1">Cell membrane</location>
        <topology evidence="1">Multi-pass membrane protein</topology>
    </subcellularLocation>
</comment>
<dbReference type="InterPro" id="IPR003593">
    <property type="entry name" value="AAA+_ATPase"/>
</dbReference>
<dbReference type="PANTHER" id="PTHR45772">
    <property type="entry name" value="CONSERVED COMPONENT OF ABC TRANSPORTER FOR NATURAL AMINO ACIDS-RELATED"/>
    <property type="match status" value="1"/>
</dbReference>
<evidence type="ECO:0000313" key="12">
    <source>
        <dbReference type="EMBL" id="SAL36165.1"/>
    </source>
</evidence>
<keyword evidence="4" id="KW-0997">Cell inner membrane</keyword>
<protein>
    <submittedName>
        <fullName evidence="12">ABC transporter-like protein</fullName>
    </submittedName>
</protein>
<keyword evidence="9 10" id="KW-0472">Membrane</keyword>
<feature type="domain" description="ABC transporter" evidence="11">
    <location>
        <begin position="357"/>
        <end position="597"/>
    </location>
</feature>
<dbReference type="SMART" id="SM00382">
    <property type="entry name" value="AAA"/>
    <property type="match status" value="1"/>
</dbReference>
<reference evidence="12 13" key="1">
    <citation type="submission" date="2016-01" db="EMBL/GenBank/DDBJ databases">
        <authorList>
            <person name="Oliw E.H."/>
        </authorList>
    </citation>
    <scope>NUCLEOTIDE SEQUENCE [LARGE SCALE GENOMIC DNA]</scope>
    <source>
        <strain evidence="12">LMG 27134</strain>
    </source>
</reference>
<proteinExistence type="predicted"/>
<dbReference type="InterPro" id="IPR043428">
    <property type="entry name" value="LivM-like"/>
</dbReference>
<dbReference type="PROSITE" id="PS00211">
    <property type="entry name" value="ABC_TRANSPORTER_1"/>
    <property type="match status" value="1"/>
</dbReference>
<keyword evidence="7" id="KW-0067">ATP-binding</keyword>
<evidence type="ECO:0000256" key="9">
    <source>
        <dbReference type="ARBA" id="ARBA00023136"/>
    </source>
</evidence>
<dbReference type="GO" id="GO:0016887">
    <property type="term" value="F:ATP hydrolysis activity"/>
    <property type="evidence" value="ECO:0007669"/>
    <property type="project" value="InterPro"/>
</dbReference>
<evidence type="ECO:0000256" key="7">
    <source>
        <dbReference type="ARBA" id="ARBA00022840"/>
    </source>
</evidence>
<evidence type="ECO:0000259" key="11">
    <source>
        <dbReference type="PROSITE" id="PS50893"/>
    </source>
</evidence>
<feature type="transmembrane region" description="Helical" evidence="10">
    <location>
        <begin position="100"/>
        <end position="122"/>
    </location>
</feature>
<feature type="transmembrane region" description="Helical" evidence="10">
    <location>
        <begin position="226"/>
        <end position="246"/>
    </location>
</feature>
<keyword evidence="3" id="KW-1003">Cell membrane</keyword>
<dbReference type="Proteomes" id="UP000054683">
    <property type="component" value="Unassembled WGS sequence"/>
</dbReference>
<feature type="transmembrane region" description="Helical" evidence="10">
    <location>
        <begin position="258"/>
        <end position="280"/>
    </location>
</feature>
<feature type="transmembrane region" description="Helical" evidence="10">
    <location>
        <begin position="50"/>
        <end position="69"/>
    </location>
</feature>
<dbReference type="GO" id="GO:0005886">
    <property type="term" value="C:plasma membrane"/>
    <property type="evidence" value="ECO:0007669"/>
    <property type="project" value="UniProtKB-SubCell"/>
</dbReference>
<evidence type="ECO:0000256" key="4">
    <source>
        <dbReference type="ARBA" id="ARBA00022519"/>
    </source>
</evidence>
<keyword evidence="8 10" id="KW-1133">Transmembrane helix</keyword>
<keyword evidence="5 10" id="KW-0812">Transmembrane</keyword>
<dbReference type="Pfam" id="PF00005">
    <property type="entry name" value="ABC_tran"/>
    <property type="match status" value="1"/>
</dbReference>
<dbReference type="InterPro" id="IPR027417">
    <property type="entry name" value="P-loop_NTPase"/>
</dbReference>
<gene>
    <name evidence="12" type="ORF">AWB69_03434</name>
</gene>
<dbReference type="InterPro" id="IPR003439">
    <property type="entry name" value="ABC_transporter-like_ATP-bd"/>
</dbReference>
<keyword evidence="6" id="KW-0547">Nucleotide-binding</keyword>
<dbReference type="Pfam" id="PF02653">
    <property type="entry name" value="BPD_transp_2"/>
    <property type="match status" value="1"/>
</dbReference>
<keyword evidence="2" id="KW-0813">Transport</keyword>
<evidence type="ECO:0000256" key="5">
    <source>
        <dbReference type="ARBA" id="ARBA00022692"/>
    </source>
</evidence>
<feature type="transmembrane region" description="Helical" evidence="10">
    <location>
        <begin position="292"/>
        <end position="310"/>
    </location>
</feature>
<dbReference type="CDD" id="cd06581">
    <property type="entry name" value="TM_PBP1_LivM_like"/>
    <property type="match status" value="1"/>
</dbReference>
<evidence type="ECO:0000256" key="10">
    <source>
        <dbReference type="SAM" id="Phobius"/>
    </source>
</evidence>
<evidence type="ECO:0000256" key="2">
    <source>
        <dbReference type="ARBA" id="ARBA00022448"/>
    </source>
</evidence>
<dbReference type="AlphaFoldDB" id="A0A158GVN2"/>
<dbReference type="EMBL" id="FCOK02000021">
    <property type="protein sequence ID" value="SAL36165.1"/>
    <property type="molecule type" value="Genomic_DNA"/>
</dbReference>
<sequence>MADPASTLSFRTAVASPWKGPAAIGAVALVVLAICSVTLPTFLVNNLIRAFLYAAVALTVDLLWGYTGILTFGQSAFFGIGAYAAGLIFTHAGFSFPLAAAALAAGIAAAWIVSRAIGWLAFYHGASPLYASVVTLVLPIVLVQCIYSGGEFTGSSSGLSGFDSFDIPLEAWFFIAGALLVLLAVVAWMFVRSDAGQLLVAIRENEARCEYLGIDVSRYKARLMDACAVIAAFAGFLFACVQMVVAPEYAGFVFGTELVIWVALGGRGSLIGPIAGAMLIDVGSAYLSGNLPYVWTLLVGVAFVVVIVAMPRGLAPLVAGAARQALPRRRRVVSAPVTLVAALPRGDGMLDNPHVALSIKQVQKHFGSLKVLDDISFDARAGELLSLIGPNGAGKSTLMRCIADGAERSGGTVEIGGTEIRTLAPYDCVALGVGRKFQTATVFESLSVGEALRVARYRVAPPSKWQRDPVLALPQPALDVLRLTGLDRILETECRYLSHGQKQALELAMVLALEPRTVLLDEPTAGLTKQERTQIGEIFVELSSRYRMCLLLVEHDLDFVQQISSRIVVLHQGRIVMDGGVEEVVHSEIVRAVYAGCAHPAASQPEADA</sequence>
<evidence type="ECO:0000256" key="8">
    <source>
        <dbReference type="ARBA" id="ARBA00022989"/>
    </source>
</evidence>
<feature type="transmembrane region" description="Helical" evidence="10">
    <location>
        <begin position="129"/>
        <end position="149"/>
    </location>
</feature>